<dbReference type="EMBL" id="LN609528">
    <property type="protein sequence ID" value="CEF63762.1"/>
    <property type="molecule type" value="Genomic_DNA"/>
</dbReference>
<reference evidence="2 3" key="1">
    <citation type="submission" date="2014-09" db="EMBL/GenBank/DDBJ databases">
        <authorList>
            <person name="Martin A.A."/>
        </authorList>
    </citation>
    <scope>NUCLEOTIDE SEQUENCE</scope>
    <source>
        <strain evidence="3">ED321</strain>
        <strain evidence="2">ED321 Heterogonic</strain>
    </source>
</reference>
<proteinExistence type="predicted"/>
<evidence type="ECO:0000313" key="2">
    <source>
        <dbReference type="EMBL" id="CEF63762.1"/>
    </source>
</evidence>
<dbReference type="WormBase" id="SRAE_1000202000">
    <property type="protein sequence ID" value="SRP05609"/>
    <property type="gene ID" value="WBGene00258632"/>
</dbReference>
<keyword evidence="1" id="KW-1133">Transmembrane helix</keyword>
<dbReference type="RefSeq" id="XP_024502963.1">
    <property type="nucleotide sequence ID" value="XM_024649047.1"/>
</dbReference>
<evidence type="ECO:0000313" key="4">
    <source>
        <dbReference type="WBParaSite" id="SRAE_1000202000.1"/>
    </source>
</evidence>
<keyword evidence="3" id="KW-1185">Reference proteome</keyword>
<protein>
    <submittedName>
        <fullName evidence="2 4">Uncharacterized protein</fullName>
    </submittedName>
</protein>
<organism evidence="2">
    <name type="scientific">Strongyloides ratti</name>
    <name type="common">Parasitic roundworm</name>
    <dbReference type="NCBI Taxonomy" id="34506"/>
    <lineage>
        <taxon>Eukaryota</taxon>
        <taxon>Metazoa</taxon>
        <taxon>Ecdysozoa</taxon>
        <taxon>Nematoda</taxon>
        <taxon>Chromadorea</taxon>
        <taxon>Rhabditida</taxon>
        <taxon>Tylenchina</taxon>
        <taxon>Panagrolaimomorpha</taxon>
        <taxon>Strongyloidoidea</taxon>
        <taxon>Strongyloididae</taxon>
        <taxon>Strongyloides</taxon>
    </lineage>
</organism>
<feature type="transmembrane region" description="Helical" evidence="1">
    <location>
        <begin position="314"/>
        <end position="333"/>
    </location>
</feature>
<gene>
    <name evidence="2 4 5" type="ORF">SRAE_1000202000</name>
</gene>
<dbReference type="CTD" id="36376127"/>
<sequence>MDFDDFSGFQLLGCKNNTMKMCKGNACYMRHHKNYGFFLFTSGCLNLTFNDLSNINYSQKLGKNIRYCYGNETTVCEMNNKTGTCICSSNLCNEVEEAKYFSEYESPLFNDINFDEISHYRYYLPNDPILLDYEIKNKYESRKKGNKSLMIDKFLNEDITSFVCSTSPRLICDQSHRKLWLYKKIEIFNLLKKYNNNLKSSQLTTNDYLIKDKYCRNILESPILLEDDLLHIPLSCVWNGNGLFPKCMPISEMNGRLNKSPSTIVYESKIWQKKYLNFSQIFGCDTNKYKNYINDIKEIYICKEFCIASGFGPFYQLILLFTIILSIIDYNFLS</sequence>
<dbReference type="AlphaFoldDB" id="A0A090L260"/>
<evidence type="ECO:0000256" key="1">
    <source>
        <dbReference type="SAM" id="Phobius"/>
    </source>
</evidence>
<evidence type="ECO:0000313" key="5">
    <source>
        <dbReference type="WormBase" id="SRAE_1000202000"/>
    </source>
</evidence>
<dbReference type="WBParaSite" id="SRAE_1000202000.1">
    <property type="protein sequence ID" value="SRAE_1000202000.1"/>
    <property type="gene ID" value="WBGene00258632"/>
</dbReference>
<accession>A0A090L260</accession>
<dbReference type="OrthoDB" id="5821520at2759"/>
<reference evidence="4" key="2">
    <citation type="submission" date="2020-12" db="UniProtKB">
        <authorList>
            <consortium name="WormBaseParasite"/>
        </authorList>
    </citation>
    <scope>IDENTIFICATION</scope>
</reference>
<name>A0A090L260_STRRB</name>
<dbReference type="Proteomes" id="UP000035682">
    <property type="component" value="Unplaced"/>
</dbReference>
<keyword evidence="1" id="KW-0812">Transmembrane</keyword>
<keyword evidence="1" id="KW-0472">Membrane</keyword>
<evidence type="ECO:0000313" key="3">
    <source>
        <dbReference type="Proteomes" id="UP000035682"/>
    </source>
</evidence>
<dbReference type="GeneID" id="36376127"/>